<proteinExistence type="predicted"/>
<evidence type="ECO:0000256" key="1">
    <source>
        <dbReference type="ARBA" id="ARBA00022679"/>
    </source>
</evidence>
<sequence length="197" mass="20906">MSRRSLARASALFRLPVRGRVADSADVLIRRETPADAATVREVTSRAFARPDRPVPVETVLLDELRGDPAWLPALSLVAVDAGGVVVGHVVATRAHVGPAPALGLGPLSVHPDHQRRGVGSALMHAALGAADALDEPLVVLLGDPAYYGRFGFVPAAEHGIEPPVADWRPYFQVRTLSAYDPGVRGAFAYAEPFARV</sequence>
<dbReference type="PANTHER" id="PTHR43877:SF1">
    <property type="entry name" value="ACETYLTRANSFERASE"/>
    <property type="match status" value="1"/>
</dbReference>
<dbReference type="GO" id="GO:0016747">
    <property type="term" value="F:acyltransferase activity, transferring groups other than amino-acyl groups"/>
    <property type="evidence" value="ECO:0007669"/>
    <property type="project" value="InterPro"/>
</dbReference>
<evidence type="ECO:0000256" key="2">
    <source>
        <dbReference type="ARBA" id="ARBA00023315"/>
    </source>
</evidence>
<dbReference type="InterPro" id="IPR050832">
    <property type="entry name" value="Bact_Acetyltransf"/>
</dbReference>
<dbReference type="CDD" id="cd04301">
    <property type="entry name" value="NAT_SF"/>
    <property type="match status" value="1"/>
</dbReference>
<dbReference type="EMBL" id="SHKY01000001">
    <property type="protein sequence ID" value="RZU54240.1"/>
    <property type="molecule type" value="Genomic_DNA"/>
</dbReference>
<reference evidence="4 5" key="1">
    <citation type="submission" date="2019-02" db="EMBL/GenBank/DDBJ databases">
        <title>Sequencing the genomes of 1000 actinobacteria strains.</title>
        <authorList>
            <person name="Klenk H.-P."/>
        </authorList>
    </citation>
    <scope>NUCLEOTIDE SEQUENCE [LARGE SCALE GENOMIC DNA]</scope>
    <source>
        <strain evidence="4 5">DSM 45162</strain>
    </source>
</reference>
<keyword evidence="5" id="KW-1185">Reference proteome</keyword>
<evidence type="ECO:0000313" key="4">
    <source>
        <dbReference type="EMBL" id="RZU54240.1"/>
    </source>
</evidence>
<dbReference type="PROSITE" id="PS51186">
    <property type="entry name" value="GNAT"/>
    <property type="match status" value="1"/>
</dbReference>
<keyword evidence="2" id="KW-0012">Acyltransferase</keyword>
<keyword evidence="1 4" id="KW-0808">Transferase</keyword>
<dbReference type="Proteomes" id="UP000292564">
    <property type="component" value="Unassembled WGS sequence"/>
</dbReference>
<organism evidence="4 5">
    <name type="scientific">Krasilnikovia cinnamomea</name>
    <dbReference type="NCBI Taxonomy" id="349313"/>
    <lineage>
        <taxon>Bacteria</taxon>
        <taxon>Bacillati</taxon>
        <taxon>Actinomycetota</taxon>
        <taxon>Actinomycetes</taxon>
        <taxon>Micromonosporales</taxon>
        <taxon>Micromonosporaceae</taxon>
        <taxon>Krasilnikovia</taxon>
    </lineage>
</organism>
<accession>A0A4Q7ZSR6</accession>
<dbReference type="InterPro" id="IPR000182">
    <property type="entry name" value="GNAT_dom"/>
</dbReference>
<evidence type="ECO:0000259" key="3">
    <source>
        <dbReference type="PROSITE" id="PS51186"/>
    </source>
</evidence>
<dbReference type="Pfam" id="PF13527">
    <property type="entry name" value="Acetyltransf_9"/>
    <property type="match status" value="1"/>
</dbReference>
<protein>
    <submittedName>
        <fullName evidence="4">Putative acetyltransferase</fullName>
    </submittedName>
</protein>
<dbReference type="AlphaFoldDB" id="A0A4Q7ZSR6"/>
<name>A0A4Q7ZSR6_9ACTN</name>
<dbReference type="Gene3D" id="3.40.630.30">
    <property type="match status" value="1"/>
</dbReference>
<dbReference type="SUPFAM" id="SSF55729">
    <property type="entry name" value="Acyl-CoA N-acyltransferases (Nat)"/>
    <property type="match status" value="1"/>
</dbReference>
<dbReference type="InterPro" id="IPR016181">
    <property type="entry name" value="Acyl_CoA_acyltransferase"/>
</dbReference>
<gene>
    <name evidence="4" type="ORF">EV385_6188</name>
</gene>
<feature type="domain" description="N-acetyltransferase" evidence="3">
    <location>
        <begin position="27"/>
        <end position="178"/>
    </location>
</feature>
<dbReference type="PANTHER" id="PTHR43877">
    <property type="entry name" value="AMINOALKYLPHOSPHONATE N-ACETYLTRANSFERASE-RELATED-RELATED"/>
    <property type="match status" value="1"/>
</dbReference>
<evidence type="ECO:0000313" key="5">
    <source>
        <dbReference type="Proteomes" id="UP000292564"/>
    </source>
</evidence>
<comment type="caution">
    <text evidence="4">The sequence shown here is derived from an EMBL/GenBank/DDBJ whole genome shotgun (WGS) entry which is preliminary data.</text>
</comment>